<keyword evidence="1" id="KW-0472">Membrane</keyword>
<evidence type="ECO:0000313" key="3">
    <source>
        <dbReference type="Proteomes" id="UP001176891"/>
    </source>
</evidence>
<accession>A0ABT8X2E3</accession>
<sequence>MENKACPACKNDSDLNVNLCPKCEFPFNGTEKEKSIHIGRFIGKKGIIFDAEDSLTKSQQLLFLAAGLYLLGVIINFSVLLNDLLALIFNTVVIIVILASGVLLKKAPMLFLIIPIIVLLFVYGINYAINPDSLTRGIFFKCLILGSLIYSIYNYLASERFKKKYNF</sequence>
<proteinExistence type="predicted"/>
<gene>
    <name evidence="2" type="ORF">Q4Q39_11515</name>
</gene>
<feature type="transmembrane region" description="Helical" evidence="1">
    <location>
        <begin position="138"/>
        <end position="156"/>
    </location>
</feature>
<evidence type="ECO:0008006" key="4">
    <source>
        <dbReference type="Google" id="ProtNLM"/>
    </source>
</evidence>
<feature type="transmembrane region" description="Helical" evidence="1">
    <location>
        <begin position="109"/>
        <end position="126"/>
    </location>
</feature>
<feature type="transmembrane region" description="Helical" evidence="1">
    <location>
        <begin position="85"/>
        <end position="104"/>
    </location>
</feature>
<evidence type="ECO:0000313" key="2">
    <source>
        <dbReference type="EMBL" id="MDO5988032.1"/>
    </source>
</evidence>
<comment type="caution">
    <text evidence="2">The sequence shown here is derived from an EMBL/GenBank/DDBJ whole genome shotgun (WGS) entry which is preliminary data.</text>
</comment>
<name>A0ABT8X2E3_9FLAO</name>
<dbReference type="RefSeq" id="WP_303282631.1">
    <property type="nucleotide sequence ID" value="NZ_BAABCZ010000011.1"/>
</dbReference>
<reference evidence="2" key="1">
    <citation type="submission" date="2023-07" db="EMBL/GenBank/DDBJ databases">
        <title>Two novel species in the genus Flavivirga.</title>
        <authorList>
            <person name="Kwon K."/>
        </authorList>
    </citation>
    <scope>NUCLEOTIDE SEQUENCE</scope>
    <source>
        <strain evidence="2">KACC 14157</strain>
    </source>
</reference>
<protein>
    <recommendedName>
        <fullName evidence="4">Zinc ribbon domain-containing protein</fullName>
    </recommendedName>
</protein>
<feature type="transmembrane region" description="Helical" evidence="1">
    <location>
        <begin position="61"/>
        <end position="79"/>
    </location>
</feature>
<dbReference type="EMBL" id="JAUOEM010000003">
    <property type="protein sequence ID" value="MDO5988032.1"/>
    <property type="molecule type" value="Genomic_DNA"/>
</dbReference>
<evidence type="ECO:0000256" key="1">
    <source>
        <dbReference type="SAM" id="Phobius"/>
    </source>
</evidence>
<dbReference type="Proteomes" id="UP001176891">
    <property type="component" value="Unassembled WGS sequence"/>
</dbReference>
<keyword evidence="3" id="KW-1185">Reference proteome</keyword>
<organism evidence="2 3">
    <name type="scientific">Flavivirga amylovorans</name>
    <dbReference type="NCBI Taxonomy" id="870486"/>
    <lineage>
        <taxon>Bacteria</taxon>
        <taxon>Pseudomonadati</taxon>
        <taxon>Bacteroidota</taxon>
        <taxon>Flavobacteriia</taxon>
        <taxon>Flavobacteriales</taxon>
        <taxon>Flavobacteriaceae</taxon>
        <taxon>Flavivirga</taxon>
    </lineage>
</organism>
<keyword evidence="1" id="KW-0812">Transmembrane</keyword>
<keyword evidence="1" id="KW-1133">Transmembrane helix</keyword>